<dbReference type="RefSeq" id="WP_181606939.1">
    <property type="nucleotide sequence ID" value="NZ_BAABAM010000001.1"/>
</dbReference>
<organism evidence="1 2">
    <name type="scientific">Nonomuraea soli</name>
    <dbReference type="NCBI Taxonomy" id="1032476"/>
    <lineage>
        <taxon>Bacteria</taxon>
        <taxon>Bacillati</taxon>
        <taxon>Actinomycetota</taxon>
        <taxon>Actinomycetes</taxon>
        <taxon>Streptosporangiales</taxon>
        <taxon>Streptosporangiaceae</taxon>
        <taxon>Nonomuraea</taxon>
    </lineage>
</organism>
<evidence type="ECO:0000313" key="1">
    <source>
        <dbReference type="EMBL" id="MBA2888692.1"/>
    </source>
</evidence>
<dbReference type="AlphaFoldDB" id="A0A7W0CCV7"/>
<evidence type="ECO:0000313" key="2">
    <source>
        <dbReference type="Proteomes" id="UP000530928"/>
    </source>
</evidence>
<gene>
    <name evidence="1" type="ORF">HNR30_000027</name>
</gene>
<comment type="caution">
    <text evidence="1">The sequence shown here is derived from an EMBL/GenBank/DDBJ whole genome shotgun (WGS) entry which is preliminary data.</text>
</comment>
<sequence length="202" mass="22184">MGTDERRRFSDRGHPRQYLSTAGRVLVRCPRCAGCAVVTPTRVTCLSCGYAKDATGIGWPGRIGTLARGRCGTCGRDVERRGSRTGAPPRWMPVRCPGCRAVTRVPVTWWPHAAPGAPAVGGLDLWLQTPCRGHVLWAYDAEHLDFLERYVRAALREREPNRNAGLASRLPGWLKSAKNRHAVLAACATLRKRLLDAGTCTE</sequence>
<keyword evidence="2" id="KW-1185">Reference proteome</keyword>
<keyword evidence="1" id="KW-0689">Ribosomal protein</keyword>
<reference evidence="1 2" key="1">
    <citation type="submission" date="2020-07" db="EMBL/GenBank/DDBJ databases">
        <title>Genomic Encyclopedia of Type Strains, Phase IV (KMG-IV): sequencing the most valuable type-strain genomes for metagenomic binning, comparative biology and taxonomic classification.</title>
        <authorList>
            <person name="Goeker M."/>
        </authorList>
    </citation>
    <scope>NUCLEOTIDE SEQUENCE [LARGE SCALE GENOMIC DNA]</scope>
    <source>
        <strain evidence="1 2">DSM 45533</strain>
    </source>
</reference>
<dbReference type="EMBL" id="JACDUR010000001">
    <property type="protein sequence ID" value="MBA2888692.1"/>
    <property type="molecule type" value="Genomic_DNA"/>
</dbReference>
<keyword evidence="1" id="KW-0687">Ribonucleoprotein</keyword>
<proteinExistence type="predicted"/>
<name>A0A7W0CCV7_9ACTN</name>
<protein>
    <submittedName>
        <fullName evidence="1">Ribosomal protein S27E</fullName>
    </submittedName>
</protein>
<accession>A0A7W0CCV7</accession>
<dbReference type="Proteomes" id="UP000530928">
    <property type="component" value="Unassembled WGS sequence"/>
</dbReference>
<dbReference type="GO" id="GO:0005840">
    <property type="term" value="C:ribosome"/>
    <property type="evidence" value="ECO:0007669"/>
    <property type="project" value="UniProtKB-KW"/>
</dbReference>